<evidence type="ECO:0000256" key="1">
    <source>
        <dbReference type="SAM" id="MobiDB-lite"/>
    </source>
</evidence>
<dbReference type="GO" id="GO:0009786">
    <property type="term" value="P:regulation of asymmetric cell division"/>
    <property type="evidence" value="ECO:0007669"/>
    <property type="project" value="TreeGrafter"/>
</dbReference>
<dbReference type="AlphaFoldDB" id="A0A151XGW4"/>
<dbReference type="GO" id="GO:0008093">
    <property type="term" value="F:cytoskeletal anchor activity"/>
    <property type="evidence" value="ECO:0007669"/>
    <property type="project" value="TreeGrafter"/>
</dbReference>
<dbReference type="GO" id="GO:0000132">
    <property type="term" value="P:establishment of mitotic spindle orientation"/>
    <property type="evidence" value="ECO:0007669"/>
    <property type="project" value="TreeGrafter"/>
</dbReference>
<protein>
    <recommendedName>
        <fullName evidence="2">Protein inscuteable homologue C-terminal domain-containing protein</fullName>
    </recommendedName>
</protein>
<dbReference type="OrthoDB" id="5796379at2759"/>
<gene>
    <name evidence="3" type="ORF">ALC60_01435</name>
</gene>
<dbReference type="Pfam" id="PF19427">
    <property type="entry name" value="Insc_C"/>
    <property type="match status" value="1"/>
</dbReference>
<feature type="compositionally biased region" description="Basic and acidic residues" evidence="1">
    <location>
        <begin position="94"/>
        <end position="112"/>
    </location>
</feature>
<organism evidence="3 4">
    <name type="scientific">Mycetomoellerius zeteki</name>
    <dbReference type="NCBI Taxonomy" id="64791"/>
    <lineage>
        <taxon>Eukaryota</taxon>
        <taxon>Metazoa</taxon>
        <taxon>Ecdysozoa</taxon>
        <taxon>Arthropoda</taxon>
        <taxon>Hexapoda</taxon>
        <taxon>Insecta</taxon>
        <taxon>Pterygota</taxon>
        <taxon>Neoptera</taxon>
        <taxon>Endopterygota</taxon>
        <taxon>Hymenoptera</taxon>
        <taxon>Apocrita</taxon>
        <taxon>Aculeata</taxon>
        <taxon>Formicoidea</taxon>
        <taxon>Formicidae</taxon>
        <taxon>Myrmicinae</taxon>
        <taxon>Mycetomoellerius</taxon>
    </lineage>
</organism>
<dbReference type="InterPro" id="IPR016024">
    <property type="entry name" value="ARM-type_fold"/>
</dbReference>
<name>A0A151XGW4_9HYME</name>
<feature type="compositionally biased region" description="Basic and acidic residues" evidence="1">
    <location>
        <begin position="179"/>
        <end position="211"/>
    </location>
</feature>
<evidence type="ECO:0000259" key="2">
    <source>
        <dbReference type="Pfam" id="PF19427"/>
    </source>
</evidence>
<feature type="region of interest" description="Disordered" evidence="1">
    <location>
        <begin position="94"/>
        <end position="215"/>
    </location>
</feature>
<reference evidence="3 4" key="1">
    <citation type="submission" date="2015-09" db="EMBL/GenBank/DDBJ databases">
        <title>Trachymyrmex zeteki WGS genome.</title>
        <authorList>
            <person name="Nygaard S."/>
            <person name="Hu H."/>
            <person name="Boomsma J."/>
            <person name="Zhang G."/>
        </authorList>
    </citation>
    <scope>NUCLEOTIDE SEQUENCE [LARGE SCALE GENOMIC DNA]</scope>
    <source>
        <strain evidence="3">Tzet28-1</strain>
        <tissue evidence="3">Whole body</tissue>
    </source>
</reference>
<dbReference type="InterPro" id="IPR039921">
    <property type="entry name" value="Inscuteable"/>
</dbReference>
<dbReference type="Proteomes" id="UP000075809">
    <property type="component" value="Unassembled WGS sequence"/>
</dbReference>
<sequence length="740" mass="82413">MSAFKRYQSKVFWDQMASHDLEDDRSVERNDPPHYSFNECVCEKEEKEEEDSTKSENDTVDDMNITAIHVCNDKNTKQNACQISLIRDKSITRRRMSMEETDKGVEECERRNRSYSPLSQDFKSQDSGFSDSERSDCSESYENATPRRKLRRKRMRRRLQPASPWLEEESPPIPTHTSTPKESKIFVRNRLEKPARNPSRERRADEDRDNASKVPSSVLLEESLCDFLYASEPPEDSVQPSITKSWASTNAAEAIAAGRDVLKSRNYRQSSSMRAWLTDLTTMTENECGSTLQSKNLPRREVQMMSGEVHARDLKMLSSAATAAASKLLVNAEQFEQHYQSIVEKITRLEGGRFEMELLRNIEEAAFSILSQLGAPPPRRVQQGSLRSILAQLQNMKIYVDSTVDTRLDFYIEKIVRGLEEAPREDSSVARGSLAALTALGLSDPRAGSSIARCSGIKALLTYLVTASRLSNDLVATTLRALASVCNSVTAIEYFAREGGPELLTDFLGAESTSEKEKTEATALVVQITASWTNARGLPYLEPFADSLIPALNQLIENTNCAQTLLLAAAALNQLSKSRICATIILEEDSVKKLLRSVKKSAGGNVWLMEQVAALIDELARVPEGRSHLAKARASVALVSFLRMRPPGLENAYQRLEITAAAALTRLCVEPEIARQVVAVGGGDCLPGSCRINEAQMDQKDEEAQVETGLFRYTRSLRRACKKAAKQIGIAKAKDHSPLD</sequence>
<dbReference type="PANTHER" id="PTHR21386:SF0">
    <property type="entry name" value="PROTEIN INSCUTEABLE HOMOLOG"/>
    <property type="match status" value="1"/>
</dbReference>
<dbReference type="InterPro" id="IPR011989">
    <property type="entry name" value="ARM-like"/>
</dbReference>
<dbReference type="GO" id="GO:0008356">
    <property type="term" value="P:asymmetric cell division"/>
    <property type="evidence" value="ECO:0007669"/>
    <property type="project" value="InterPro"/>
</dbReference>
<dbReference type="SUPFAM" id="SSF48371">
    <property type="entry name" value="ARM repeat"/>
    <property type="match status" value="1"/>
</dbReference>
<accession>A0A151XGW4</accession>
<dbReference type="GO" id="GO:0045179">
    <property type="term" value="C:apical cortex"/>
    <property type="evidence" value="ECO:0007669"/>
    <property type="project" value="TreeGrafter"/>
</dbReference>
<feature type="compositionally biased region" description="Basic residues" evidence="1">
    <location>
        <begin position="146"/>
        <end position="159"/>
    </location>
</feature>
<keyword evidence="4" id="KW-1185">Reference proteome</keyword>
<evidence type="ECO:0000313" key="4">
    <source>
        <dbReference type="Proteomes" id="UP000075809"/>
    </source>
</evidence>
<dbReference type="GO" id="GO:0045176">
    <property type="term" value="P:apical protein localization"/>
    <property type="evidence" value="ECO:0007669"/>
    <property type="project" value="TreeGrafter"/>
</dbReference>
<evidence type="ECO:0000313" key="3">
    <source>
        <dbReference type="EMBL" id="KYQ59450.1"/>
    </source>
</evidence>
<dbReference type="InterPro" id="IPR038205">
    <property type="entry name" value="INSC_LBD_sf"/>
</dbReference>
<feature type="domain" description="Protein inscuteable homologue C-terminal" evidence="2">
    <location>
        <begin position="403"/>
        <end position="691"/>
    </location>
</feature>
<dbReference type="STRING" id="64791.A0A151XGW4"/>
<dbReference type="PANTHER" id="PTHR21386">
    <property type="entry name" value="INSCUTEABLE"/>
    <property type="match status" value="1"/>
</dbReference>
<dbReference type="EMBL" id="KQ982169">
    <property type="protein sequence ID" value="KYQ59450.1"/>
    <property type="molecule type" value="Genomic_DNA"/>
</dbReference>
<feature type="compositionally biased region" description="Polar residues" evidence="1">
    <location>
        <begin position="114"/>
        <end position="130"/>
    </location>
</feature>
<proteinExistence type="predicted"/>
<dbReference type="KEGG" id="mzt:108730276"/>
<dbReference type="InterPro" id="IPR045789">
    <property type="entry name" value="Insc_C"/>
</dbReference>
<dbReference type="Gene3D" id="1.25.10.10">
    <property type="entry name" value="Leucine-rich Repeat Variant"/>
    <property type="match status" value="2"/>
</dbReference>
<dbReference type="Gene3D" id="6.20.200.10">
    <property type="entry name" value="Inscuteable LGN-binding domain"/>
    <property type="match status" value="1"/>
</dbReference>